<comment type="function">
    <text evidence="9">TRAP proteins are part of a complex whose function is to bind calcium to the ER membrane and thereby regulate the retention of ER resident proteins. May be involved in the recycling of the translocation apparatus after completion of the translocation process or may function as a membrane-bound chaperone facilitating folding of translocated proteins.</text>
</comment>
<evidence type="ECO:0000256" key="1">
    <source>
        <dbReference type="ARBA" id="ARBA00004115"/>
    </source>
</evidence>
<evidence type="ECO:0000256" key="8">
    <source>
        <dbReference type="ARBA" id="ARBA00023136"/>
    </source>
</evidence>
<dbReference type="GO" id="GO:0005789">
    <property type="term" value="C:endoplasmic reticulum membrane"/>
    <property type="evidence" value="ECO:0007669"/>
    <property type="project" value="UniProtKB-SubCell"/>
</dbReference>
<evidence type="ECO:0000256" key="10">
    <source>
        <dbReference type="ARBA" id="ARBA00025854"/>
    </source>
</evidence>
<dbReference type="GeneID" id="20320381"/>
<keyword evidence="8 13" id="KW-0472">Membrane</keyword>
<comment type="similarity">
    <text evidence="2">Belongs to the TRAP-alpha family.</text>
</comment>
<comment type="subcellular location">
    <subcellularLocation>
        <location evidence="1">Endoplasmic reticulum membrane</location>
        <topology evidence="1">Single-pass type I membrane protein</topology>
    </subcellularLocation>
</comment>
<proteinExistence type="inferred from homology"/>
<dbReference type="AlphaFoldDB" id="A0A074ZT49"/>
<dbReference type="PANTHER" id="PTHR12924:SF0">
    <property type="entry name" value="TRANSLOCON-ASSOCIATED PROTEIN SUBUNIT ALPHA"/>
    <property type="match status" value="1"/>
</dbReference>
<protein>
    <recommendedName>
        <fullName evidence="3">Translocon-associated protein subunit alpha</fullName>
    </recommendedName>
    <alternativeName>
        <fullName evidence="11">Signal sequence receptor subunit alpha</fullName>
    </alternativeName>
</protein>
<evidence type="ECO:0000256" key="6">
    <source>
        <dbReference type="ARBA" id="ARBA00022824"/>
    </source>
</evidence>
<name>A0A074ZT49_OPIVI</name>
<evidence type="ECO:0000256" key="12">
    <source>
        <dbReference type="SAM" id="MobiDB-lite"/>
    </source>
</evidence>
<sequence length="415" mass="45919">MNSTYTNKLMPHRPSRGAISRVALLAAYSRVVSVLTQDASVSNEDDEREISPPSTGSTEIDPTKGSPHIQAVVALTSPPYGLYTEQRDISFPANKRSSLVAALINTHEGTTLPRFTLDLLEGSLHYPGYYSYHIQNFTRVRLQNTLEPGQEGSLSYSFKPAAELAGRSFDLCVRVYYHDENGIYYVHPLFNQTVNLYEVEEGIDTELLFLGVLVVAVGIVLLVGIWHWCSSKAARRLTHHKVAKVDETNGDKAMENEYMAILDGKKITKTGPVLKTDDSVRLASVLRAASAHHMAPKSSGISKSIFKPRHLVYLATFNVRTRSMRDNKLLSFSHSTRLESMCAVSETRIQDASTVIELTAPSISTSFRLCTSGDQDATAAGCAGVSNVLSHRSKYPCLTGYPLIVNFVRFVWKRL</sequence>
<dbReference type="InterPro" id="IPR005595">
    <property type="entry name" value="TRAP_alpha"/>
</dbReference>
<dbReference type="CTD" id="20320381"/>
<comment type="subunit">
    <text evidence="10">Heterotetramer of TRAP-alpha, TRAP-beta, TRAP-delta and TRAP-gamma. Interacts with palmitoylated calnexin (CALX), the interaction is required for efficient folding of glycosylated proteins.</text>
</comment>
<dbReference type="STRING" id="6198.A0A074ZT49"/>
<keyword evidence="15" id="KW-1185">Reference proteome</keyword>
<keyword evidence="4 13" id="KW-0812">Transmembrane</keyword>
<evidence type="ECO:0000256" key="9">
    <source>
        <dbReference type="ARBA" id="ARBA00025620"/>
    </source>
</evidence>
<dbReference type="EMBL" id="KL596744">
    <property type="protein sequence ID" value="KER26555.1"/>
    <property type="molecule type" value="Genomic_DNA"/>
</dbReference>
<evidence type="ECO:0000256" key="13">
    <source>
        <dbReference type="SAM" id="Phobius"/>
    </source>
</evidence>
<evidence type="ECO:0000256" key="2">
    <source>
        <dbReference type="ARBA" id="ARBA00006776"/>
    </source>
</evidence>
<dbReference type="Proteomes" id="UP000054324">
    <property type="component" value="Unassembled WGS sequence"/>
</dbReference>
<gene>
    <name evidence="14" type="ORF">T265_06199</name>
</gene>
<evidence type="ECO:0000256" key="3">
    <source>
        <dbReference type="ARBA" id="ARBA00020280"/>
    </source>
</evidence>
<dbReference type="RefSeq" id="XP_009169671.1">
    <property type="nucleotide sequence ID" value="XM_009171407.1"/>
</dbReference>
<evidence type="ECO:0000313" key="15">
    <source>
        <dbReference type="Proteomes" id="UP000054324"/>
    </source>
</evidence>
<keyword evidence="7 13" id="KW-1133">Transmembrane helix</keyword>
<evidence type="ECO:0000313" key="14">
    <source>
        <dbReference type="EMBL" id="KER26555.1"/>
    </source>
</evidence>
<dbReference type="KEGG" id="ovi:T265_06199"/>
<dbReference type="PANTHER" id="PTHR12924">
    <property type="entry name" value="TRANSLOCON-ASSOCIATED PROTEIN, ALPHA SUBUNIT"/>
    <property type="match status" value="1"/>
</dbReference>
<accession>A0A074ZT49</accession>
<dbReference type="Pfam" id="PF03896">
    <property type="entry name" value="TRAP_alpha"/>
    <property type="match status" value="1"/>
</dbReference>
<organism evidence="14 15">
    <name type="scientific">Opisthorchis viverrini</name>
    <name type="common">Southeast Asian liver fluke</name>
    <dbReference type="NCBI Taxonomy" id="6198"/>
    <lineage>
        <taxon>Eukaryota</taxon>
        <taxon>Metazoa</taxon>
        <taxon>Spiralia</taxon>
        <taxon>Lophotrochozoa</taxon>
        <taxon>Platyhelminthes</taxon>
        <taxon>Trematoda</taxon>
        <taxon>Digenea</taxon>
        <taxon>Opisthorchiida</taxon>
        <taxon>Opisthorchiata</taxon>
        <taxon>Opisthorchiidae</taxon>
        <taxon>Opisthorchis</taxon>
    </lineage>
</organism>
<keyword evidence="5" id="KW-0732">Signal</keyword>
<evidence type="ECO:0000256" key="11">
    <source>
        <dbReference type="ARBA" id="ARBA00031071"/>
    </source>
</evidence>
<evidence type="ECO:0000256" key="4">
    <source>
        <dbReference type="ARBA" id="ARBA00022692"/>
    </source>
</evidence>
<feature type="transmembrane region" description="Helical" evidence="13">
    <location>
        <begin position="207"/>
        <end position="229"/>
    </location>
</feature>
<evidence type="ECO:0000256" key="5">
    <source>
        <dbReference type="ARBA" id="ARBA00022729"/>
    </source>
</evidence>
<dbReference type="OrthoDB" id="1926781at2759"/>
<reference evidence="14 15" key="1">
    <citation type="submission" date="2013-11" db="EMBL/GenBank/DDBJ databases">
        <title>Opisthorchis viverrini - life in the bile duct.</title>
        <authorList>
            <person name="Young N.D."/>
            <person name="Nagarajan N."/>
            <person name="Lin S.J."/>
            <person name="Korhonen P.K."/>
            <person name="Jex A.R."/>
            <person name="Hall R.S."/>
            <person name="Safavi-Hemami H."/>
            <person name="Kaewkong W."/>
            <person name="Bertrand D."/>
            <person name="Gao S."/>
            <person name="Seet Q."/>
            <person name="Wongkham S."/>
            <person name="Teh B.T."/>
            <person name="Wongkham C."/>
            <person name="Intapan P.M."/>
            <person name="Maleewong W."/>
            <person name="Yang X."/>
            <person name="Hu M."/>
            <person name="Wang Z."/>
            <person name="Hofmann A."/>
            <person name="Sternberg P.W."/>
            <person name="Tan P."/>
            <person name="Wang J."/>
            <person name="Gasser R.B."/>
        </authorList>
    </citation>
    <scope>NUCLEOTIDE SEQUENCE [LARGE SCALE GENOMIC DNA]</scope>
</reference>
<keyword evidence="6" id="KW-0256">Endoplasmic reticulum</keyword>
<evidence type="ECO:0000256" key="7">
    <source>
        <dbReference type="ARBA" id="ARBA00022989"/>
    </source>
</evidence>
<feature type="region of interest" description="Disordered" evidence="12">
    <location>
        <begin position="39"/>
        <end position="65"/>
    </location>
</feature>